<feature type="active site" description="Proton acceptor" evidence="7">
    <location>
        <position position="332"/>
    </location>
</feature>
<dbReference type="GO" id="GO:0009073">
    <property type="term" value="P:aromatic amino acid family biosynthetic process"/>
    <property type="evidence" value="ECO:0007669"/>
    <property type="project" value="UniProtKB-KW"/>
</dbReference>
<feature type="binding site" evidence="7">
    <location>
        <position position="95"/>
    </location>
    <ligand>
        <name>phosphoenolpyruvate</name>
        <dbReference type="ChEBI" id="CHEBI:58702"/>
    </ligand>
</feature>
<feature type="binding site" evidence="7">
    <location>
        <position position="123"/>
    </location>
    <ligand>
        <name>phosphoenolpyruvate</name>
        <dbReference type="ChEBI" id="CHEBI:58702"/>
    </ligand>
</feature>
<evidence type="ECO:0000313" key="9">
    <source>
        <dbReference type="EMBL" id="EGB16403.1"/>
    </source>
</evidence>
<feature type="binding site" evidence="7">
    <location>
        <position position="169"/>
    </location>
    <ligand>
        <name>3-phosphoshikimate</name>
        <dbReference type="ChEBI" id="CHEBI:145989"/>
    </ligand>
</feature>
<dbReference type="OrthoDB" id="9809920at2"/>
<dbReference type="GO" id="GO:0005737">
    <property type="term" value="C:cytoplasm"/>
    <property type="evidence" value="ECO:0007669"/>
    <property type="project" value="UniProtKB-SubCell"/>
</dbReference>
<reference evidence="9 10" key="1">
    <citation type="journal article" date="2011" name="J. Bacteriol.">
        <title>Genome sequence of the mercury-methylating strain Desulfovibrio desulfuricans ND132.</title>
        <authorList>
            <person name="Brown S.D."/>
            <person name="Gilmour C.C."/>
            <person name="Kucken A.M."/>
            <person name="Wall J.D."/>
            <person name="Elias D.A."/>
            <person name="Brandt C.C."/>
            <person name="Podar M."/>
            <person name="Chertkov O."/>
            <person name="Held B."/>
            <person name="Bruce D.C."/>
            <person name="Detter J.C."/>
            <person name="Tapia R."/>
            <person name="Han C.S."/>
            <person name="Goodwin L.A."/>
            <person name="Cheng J.F."/>
            <person name="Pitluck S."/>
            <person name="Woyke T."/>
            <person name="Mikhailova N."/>
            <person name="Ivanova N.N."/>
            <person name="Han J."/>
            <person name="Lucas S."/>
            <person name="Lapidus A.L."/>
            <person name="Land M.L."/>
            <person name="Hauser L.J."/>
            <person name="Palumbo A.V."/>
        </authorList>
    </citation>
    <scope>NUCLEOTIDE SEQUENCE [LARGE SCALE GENOMIC DNA]</scope>
    <source>
        <strain evidence="9 10">ND132</strain>
    </source>
</reference>
<comment type="function">
    <text evidence="7">Catalyzes the transfer of the enolpyruvyl moiety of phosphoenolpyruvate (PEP) to the 5-hydroxyl of shikimate-3-phosphate (S3P) to produce enolpyruvyl shikimate-3-phosphate and inorganic phosphate.</text>
</comment>
<organism evidence="9 10">
    <name type="scientific">Pseudodesulfovibrio mercurii</name>
    <dbReference type="NCBI Taxonomy" id="641491"/>
    <lineage>
        <taxon>Bacteria</taxon>
        <taxon>Pseudomonadati</taxon>
        <taxon>Thermodesulfobacteriota</taxon>
        <taxon>Desulfovibrionia</taxon>
        <taxon>Desulfovibrionales</taxon>
        <taxon>Desulfovibrionaceae</taxon>
    </lineage>
</organism>
<dbReference type="InterPro" id="IPR023193">
    <property type="entry name" value="EPSP_synthase_CS"/>
</dbReference>
<keyword evidence="7" id="KW-0963">Cytoplasm</keyword>
<comment type="subunit">
    <text evidence="7">Monomer.</text>
</comment>
<name>F0JKF4_9BACT</name>
<dbReference type="NCBIfam" id="TIGR01356">
    <property type="entry name" value="aroA"/>
    <property type="match status" value="1"/>
</dbReference>
<comment type="similarity">
    <text evidence="2 7">Belongs to the EPSP synthase family.</text>
</comment>
<comment type="pathway">
    <text evidence="1 7">Metabolic intermediate biosynthesis; chorismate biosynthesis; chorismate from D-erythrose 4-phosphate and phosphoenolpyruvate: step 6/7.</text>
</comment>
<keyword evidence="3 7" id="KW-0028">Amino-acid biosynthesis</keyword>
<dbReference type="Gene3D" id="3.65.10.10">
    <property type="entry name" value="Enolpyruvate transferase domain"/>
    <property type="match status" value="2"/>
</dbReference>
<feature type="binding site" evidence="7">
    <location>
        <position position="15"/>
    </location>
    <ligand>
        <name>3-phosphoshikimate</name>
        <dbReference type="ChEBI" id="CHEBI:145989"/>
    </ligand>
</feature>
<feature type="binding site" evidence="7">
    <location>
        <position position="407"/>
    </location>
    <ligand>
        <name>phosphoenolpyruvate</name>
        <dbReference type="ChEBI" id="CHEBI:58702"/>
    </ligand>
</feature>
<dbReference type="EMBL" id="CP003220">
    <property type="protein sequence ID" value="EGB16403.1"/>
    <property type="molecule type" value="Genomic_DNA"/>
</dbReference>
<evidence type="ECO:0000256" key="7">
    <source>
        <dbReference type="HAMAP-Rule" id="MF_00210"/>
    </source>
</evidence>
<dbReference type="InterPro" id="IPR001986">
    <property type="entry name" value="Enolpyruvate_Tfrase_dom"/>
</dbReference>
<comment type="subcellular location">
    <subcellularLocation>
        <location evidence="7">Cytoplasm</location>
    </subcellularLocation>
</comment>
<dbReference type="InterPro" id="IPR013792">
    <property type="entry name" value="RNA3'P_cycl/enolpyr_Trfase_a/b"/>
</dbReference>
<keyword evidence="10" id="KW-1185">Reference proteome</keyword>
<dbReference type="HOGENOM" id="CLU_024321_0_0_7"/>
<dbReference type="InterPro" id="IPR036968">
    <property type="entry name" value="Enolpyruvate_Tfrase_sf"/>
</dbReference>
<dbReference type="Proteomes" id="UP000007845">
    <property type="component" value="Chromosome"/>
</dbReference>
<dbReference type="CDD" id="cd01556">
    <property type="entry name" value="EPSP_synthase"/>
    <property type="match status" value="1"/>
</dbReference>
<feature type="binding site" evidence="7">
    <location>
        <position position="171"/>
    </location>
    <ligand>
        <name>3-phosphoshikimate</name>
        <dbReference type="ChEBI" id="CHEBI:145989"/>
    </ligand>
</feature>
<dbReference type="RefSeq" id="WP_014323827.1">
    <property type="nucleotide sequence ID" value="NC_016803.1"/>
</dbReference>
<gene>
    <name evidence="7" type="primary">aroA</name>
    <name evidence="9" type="ORF">DND132_3200</name>
</gene>
<feature type="binding site" evidence="7">
    <location>
        <position position="363"/>
    </location>
    <ligand>
        <name>phosphoenolpyruvate</name>
        <dbReference type="ChEBI" id="CHEBI:58702"/>
    </ligand>
</feature>
<feature type="binding site" evidence="7">
    <location>
        <position position="432"/>
    </location>
    <ligand>
        <name>phosphoenolpyruvate</name>
        <dbReference type="ChEBI" id="CHEBI:58702"/>
    </ligand>
</feature>
<dbReference type="PANTHER" id="PTHR21090:SF5">
    <property type="entry name" value="PENTAFUNCTIONAL AROM POLYPEPTIDE"/>
    <property type="match status" value="1"/>
</dbReference>
<feature type="binding site" evidence="7">
    <location>
        <position position="19"/>
    </location>
    <ligand>
        <name>3-phosphoshikimate</name>
        <dbReference type="ChEBI" id="CHEBI:145989"/>
    </ligand>
</feature>
<dbReference type="KEGG" id="ddn:DND132_3200"/>
<proteinExistence type="inferred from homology"/>
<dbReference type="PROSITE" id="PS00885">
    <property type="entry name" value="EPSP_SYNTHASE_2"/>
    <property type="match status" value="1"/>
</dbReference>
<evidence type="ECO:0000256" key="5">
    <source>
        <dbReference type="ARBA" id="ARBA00023141"/>
    </source>
</evidence>
<feature type="binding site" evidence="7">
    <location>
        <position position="14"/>
    </location>
    <ligand>
        <name>phosphoenolpyruvate</name>
        <dbReference type="ChEBI" id="CHEBI:58702"/>
    </ligand>
</feature>
<evidence type="ECO:0000259" key="8">
    <source>
        <dbReference type="Pfam" id="PF00275"/>
    </source>
</evidence>
<dbReference type="InterPro" id="IPR006264">
    <property type="entry name" value="EPSP_synthase"/>
</dbReference>
<feature type="domain" description="Enolpyruvate transferase" evidence="8">
    <location>
        <begin position="8"/>
        <end position="441"/>
    </location>
</feature>
<feature type="binding site" evidence="7">
    <location>
        <position position="14"/>
    </location>
    <ligand>
        <name>3-phosphoshikimate</name>
        <dbReference type="ChEBI" id="CHEBI:145989"/>
    </ligand>
</feature>
<feature type="binding site" evidence="7">
    <location>
        <position position="170"/>
    </location>
    <ligand>
        <name>3-phosphoshikimate</name>
        <dbReference type="ChEBI" id="CHEBI:145989"/>
    </ligand>
</feature>
<dbReference type="STRING" id="641491.DND132_3200"/>
<feature type="binding site" evidence="7">
    <location>
        <position position="198"/>
    </location>
    <ligand>
        <name>3-phosphoshikimate</name>
        <dbReference type="ChEBI" id="CHEBI:145989"/>
    </ligand>
</feature>
<dbReference type="UniPathway" id="UPA00053">
    <property type="reaction ID" value="UER00089"/>
</dbReference>
<evidence type="ECO:0000256" key="6">
    <source>
        <dbReference type="ARBA" id="ARBA00044633"/>
    </source>
</evidence>
<comment type="catalytic activity">
    <reaction evidence="6">
        <text>3-phosphoshikimate + phosphoenolpyruvate = 5-O-(1-carboxyvinyl)-3-phosphoshikimate + phosphate</text>
        <dbReference type="Rhea" id="RHEA:21256"/>
        <dbReference type="ChEBI" id="CHEBI:43474"/>
        <dbReference type="ChEBI" id="CHEBI:57701"/>
        <dbReference type="ChEBI" id="CHEBI:58702"/>
        <dbReference type="ChEBI" id="CHEBI:145989"/>
        <dbReference type="EC" id="2.5.1.19"/>
    </reaction>
    <physiologicalReaction direction="left-to-right" evidence="6">
        <dbReference type="Rhea" id="RHEA:21257"/>
    </physiologicalReaction>
</comment>
<dbReference type="eggNOG" id="COG0128">
    <property type="taxonomic scope" value="Bacteria"/>
</dbReference>
<sequence>MSKNPIIVNAPASKSLSHRTLIAAALAGGVSNISSVLESDDITRTRDCLTACGASIVEKDGVLVVTGMSDGPKGGNADGKHKDETPHELFMHESGTTCRLMTAVAAAGKGTFRVHGAPRMHERPMAELTTALAALGAKFAFEGQEGYLPFVMTANGYKKKSVEITLEESSQYLSGLLLGAPLADHETTISVIGEKAVSWPYVALTLRIMEDFKAGFAVEILDGREWKAVPWRSVKGVKPGKVRFIVQPMGYENTGYQVEGDWSNASYFLAAGAVGTRPVLLKGLAADSLQGDRAIMDILSQMGASIKVNFDGILVEPGPLRGINVNMGRCPDLVPTVAAVAAFAATPTTIGNVAHLRLKETDRLAACANELARVGCGTEATVDSLIIRPAPLPRDSEVNFTTYNDHRMAMSMSLFELAGIKVNLDNPACVGKSFPGFFEEWKKIVG</sequence>
<keyword evidence="5 7" id="KW-0057">Aromatic amino acid biosynthesis</keyword>
<feature type="binding site" evidence="7">
    <location>
        <position position="332"/>
    </location>
    <ligand>
        <name>3-phosphoshikimate</name>
        <dbReference type="ChEBI" id="CHEBI:145989"/>
    </ligand>
</feature>
<dbReference type="HAMAP" id="MF_00210">
    <property type="entry name" value="EPSP_synth"/>
    <property type="match status" value="1"/>
</dbReference>
<evidence type="ECO:0000256" key="1">
    <source>
        <dbReference type="ARBA" id="ARBA00004811"/>
    </source>
</evidence>
<dbReference type="GO" id="GO:0003866">
    <property type="term" value="F:3-phosphoshikimate 1-carboxyvinyltransferase activity"/>
    <property type="evidence" value="ECO:0007669"/>
    <property type="project" value="UniProtKB-UniRule"/>
</dbReference>
<dbReference type="GO" id="GO:0008652">
    <property type="term" value="P:amino acid biosynthetic process"/>
    <property type="evidence" value="ECO:0007669"/>
    <property type="project" value="UniProtKB-KW"/>
</dbReference>
<dbReference type="PANTHER" id="PTHR21090">
    <property type="entry name" value="AROM/DEHYDROQUINATE SYNTHASE"/>
    <property type="match status" value="1"/>
</dbReference>
<comment type="caution">
    <text evidence="7">Lacks conserved residue(s) required for the propagation of feature annotation.</text>
</comment>
<dbReference type="SUPFAM" id="SSF55205">
    <property type="entry name" value="EPT/RTPC-like"/>
    <property type="match status" value="1"/>
</dbReference>
<accession>F0JKF4</accession>
<evidence type="ECO:0000256" key="3">
    <source>
        <dbReference type="ARBA" id="ARBA00022605"/>
    </source>
</evidence>
<feature type="binding site" evidence="7">
    <location>
        <position position="171"/>
    </location>
    <ligand>
        <name>phosphoenolpyruvate</name>
        <dbReference type="ChEBI" id="CHEBI:58702"/>
    </ligand>
</feature>
<evidence type="ECO:0000313" key="10">
    <source>
        <dbReference type="Proteomes" id="UP000007845"/>
    </source>
</evidence>
<evidence type="ECO:0000256" key="2">
    <source>
        <dbReference type="ARBA" id="ARBA00009948"/>
    </source>
</evidence>
<dbReference type="PIRSF" id="PIRSF000505">
    <property type="entry name" value="EPSPS"/>
    <property type="match status" value="1"/>
</dbReference>
<dbReference type="AlphaFoldDB" id="F0JKF4"/>
<dbReference type="GO" id="GO:0009423">
    <property type="term" value="P:chorismate biosynthetic process"/>
    <property type="evidence" value="ECO:0007669"/>
    <property type="project" value="UniProtKB-UniRule"/>
</dbReference>
<dbReference type="EC" id="2.5.1.19" evidence="7"/>
<dbReference type="SMR" id="F0JKF4"/>
<dbReference type="Pfam" id="PF00275">
    <property type="entry name" value="EPSP_synthase"/>
    <property type="match status" value="1"/>
</dbReference>
<evidence type="ECO:0000256" key="4">
    <source>
        <dbReference type="ARBA" id="ARBA00022679"/>
    </source>
</evidence>
<keyword evidence="4 7" id="KW-0808">Transferase</keyword>
<protein>
    <recommendedName>
        <fullName evidence="7">3-phosphoshikimate 1-carboxyvinyltransferase</fullName>
        <ecNumber evidence="7">2.5.1.19</ecNumber>
    </recommendedName>
    <alternativeName>
        <fullName evidence="7">5-enolpyruvylshikimate-3-phosphate synthase</fullName>
        <shortName evidence="7">EPSP synthase</shortName>
        <shortName evidence="7">EPSPS</shortName>
    </alternativeName>
</protein>
<feature type="binding site" evidence="7">
    <location>
        <position position="359"/>
    </location>
    <ligand>
        <name>3-phosphoshikimate</name>
        <dbReference type="ChEBI" id="CHEBI:145989"/>
    </ligand>
</feature>